<protein>
    <submittedName>
        <fullName evidence="1">Uncharacterized protein</fullName>
    </submittedName>
</protein>
<dbReference type="RefSeq" id="WP_085637486.1">
    <property type="nucleotide sequence ID" value="NZ_CBCSCI010000001.1"/>
</dbReference>
<dbReference type="InterPro" id="IPR026409">
    <property type="entry name" value="Firmicu_CTERM"/>
</dbReference>
<dbReference type="EMBL" id="NDXJ01000003">
    <property type="protein sequence ID" value="OSP90149.1"/>
    <property type="molecule type" value="Genomic_DNA"/>
</dbReference>
<name>A0A1X4JN60_9LACO</name>
<comment type="caution">
    <text evidence="1">The sequence shown here is derived from an EMBL/GenBank/DDBJ whole genome shotgun (WGS) entry which is preliminary data.</text>
</comment>
<evidence type="ECO:0000313" key="2">
    <source>
        <dbReference type="Proteomes" id="UP000193588"/>
    </source>
</evidence>
<proteinExistence type="predicted"/>
<reference evidence="1 2" key="1">
    <citation type="submission" date="2017-04" db="EMBL/GenBank/DDBJ databases">
        <title>The genome sequence of Weissella cibaria isolated from wild Drosophila.</title>
        <authorList>
            <person name="Ricks N.J."/>
            <person name="Carroll C."/>
            <person name="Walters A."/>
            <person name="Newell P.D."/>
            <person name="Chaston J.M."/>
        </authorList>
    </citation>
    <scope>NUCLEOTIDE SEQUENCE [LARGE SCALE GENOMIC DNA]</scope>
    <source>
        <strain evidence="1 2">DmW_103</strain>
    </source>
</reference>
<dbReference type="Proteomes" id="UP000193588">
    <property type="component" value="Unassembled WGS sequence"/>
</dbReference>
<evidence type="ECO:0000313" key="1">
    <source>
        <dbReference type="EMBL" id="OSP90149.1"/>
    </source>
</evidence>
<gene>
    <name evidence="1" type="ORF">B9D04_02010</name>
</gene>
<organism evidence="1 2">
    <name type="scientific">Weissella cibaria</name>
    <dbReference type="NCBI Taxonomy" id="137591"/>
    <lineage>
        <taxon>Bacteria</taxon>
        <taxon>Bacillati</taxon>
        <taxon>Bacillota</taxon>
        <taxon>Bacilli</taxon>
        <taxon>Lactobacillales</taxon>
        <taxon>Lactobacillaceae</taxon>
        <taxon>Weissella</taxon>
    </lineage>
</organism>
<dbReference type="NCBIfam" id="TIGR04145">
    <property type="entry name" value="Firmicu_CTERM"/>
    <property type="match status" value="1"/>
</dbReference>
<dbReference type="AlphaFoldDB" id="A0A1X4JN60"/>
<accession>A0A1X4JN60</accession>
<sequence>MIKKWLLMAISAVLIWLGVGINQQAYATVDFDSIPLSELRFSYDEFNVHQWGMVMDDDKIALVLNMNPKGTGQGYGFQGSGYHFQLANQDVYMDMAPGNSAPTKLGESASVTFNLYNANTNSTNQVTGKIVVRDAPNNNTTQILMIEIPIADMVSNPALVGDIKLTNANLGDQSVVVSGASTAPMVAAALGGVIVLVLGILIFQSHRR</sequence>